<dbReference type="PANTHER" id="PTHR21310:SF40">
    <property type="entry name" value="AMINOGLYCOSIDE PHOSPHOTRANSFERASE DOMAIN-CONTAINING PROTEIN-RELATED"/>
    <property type="match status" value="1"/>
</dbReference>
<dbReference type="Pfam" id="PF01636">
    <property type="entry name" value="APH"/>
    <property type="match status" value="1"/>
</dbReference>
<sequence>MYSPSLSPAPVTTSRVTAPPRHRPAIGADPRTRERDPYGQPVRPRPQPAPAVPRRALPDGRRAVPGAAGPRLENPAEQSPVLRAALAGIARICPAFVPRQLLREDAQHLLVAGTAGRTPVVAKCLNPGLAGPAGREATRAGREAADLLRREVAAYRTFVRHRPPARLPKLVAADNDRCVLLMERVPGRPAARERHPVNTPSPGEVRAILGAVRSLNLWRPPTGSFDAPLDYPREIARYHALGLLTDRDAGDLQHLLHGLAHTAPQFCHGDALLTNVLLAPSGPVFVDWEQAGWYLPGYDLAVLWTVLSGDTAARRQISQVAQSSGTLPRDAFLVNLILVLIREIRLHDVPGANEEQRILIRRLHEDATMARRAVRAAVGTR</sequence>
<dbReference type="SUPFAM" id="SSF56112">
    <property type="entry name" value="Protein kinase-like (PK-like)"/>
    <property type="match status" value="1"/>
</dbReference>
<dbReference type="Gene3D" id="3.90.1200.10">
    <property type="match status" value="1"/>
</dbReference>
<dbReference type="EMBL" id="JBHEZX010000012">
    <property type="protein sequence ID" value="MFC1412707.1"/>
    <property type="molecule type" value="Genomic_DNA"/>
</dbReference>
<evidence type="ECO:0000313" key="2">
    <source>
        <dbReference type="Proteomes" id="UP001592582"/>
    </source>
</evidence>
<comment type="caution">
    <text evidence="1">The sequence shown here is derived from an EMBL/GenBank/DDBJ whole genome shotgun (WGS) entry which is preliminary data.</text>
</comment>
<dbReference type="InterPro" id="IPR011009">
    <property type="entry name" value="Kinase-like_dom_sf"/>
</dbReference>
<organism evidence="1 2">
    <name type="scientific">Streptacidiphilus alkalitolerans</name>
    <dbReference type="NCBI Taxonomy" id="3342712"/>
    <lineage>
        <taxon>Bacteria</taxon>
        <taxon>Bacillati</taxon>
        <taxon>Actinomycetota</taxon>
        <taxon>Actinomycetes</taxon>
        <taxon>Kitasatosporales</taxon>
        <taxon>Streptomycetaceae</taxon>
        <taxon>Streptacidiphilus</taxon>
    </lineage>
</organism>
<dbReference type="InterPro" id="IPR051678">
    <property type="entry name" value="AGP_Transferase"/>
</dbReference>
<name>A0ABV6VG53_9ACTN</name>
<protein>
    <submittedName>
        <fullName evidence="1">Phosphotransferase</fullName>
    </submittedName>
</protein>
<evidence type="ECO:0000313" key="1">
    <source>
        <dbReference type="EMBL" id="MFC1412707.1"/>
    </source>
</evidence>
<proteinExistence type="predicted"/>
<dbReference type="PANTHER" id="PTHR21310">
    <property type="entry name" value="AMINOGLYCOSIDE PHOSPHOTRANSFERASE-RELATED-RELATED"/>
    <property type="match status" value="1"/>
</dbReference>
<accession>A0ABV6VG53</accession>
<dbReference type="InterPro" id="IPR002575">
    <property type="entry name" value="Aminoglycoside_PTrfase"/>
</dbReference>
<gene>
    <name evidence="1" type="ORF">ACEZDG_25905</name>
</gene>
<reference evidence="1 2" key="1">
    <citation type="submission" date="2024-09" db="EMBL/GenBank/DDBJ databases">
        <authorList>
            <person name="Lee S.D."/>
        </authorList>
    </citation>
    <scope>NUCLEOTIDE SEQUENCE [LARGE SCALE GENOMIC DNA]</scope>
    <source>
        <strain evidence="1 2">N1-1</strain>
    </source>
</reference>
<dbReference type="Proteomes" id="UP001592582">
    <property type="component" value="Unassembled WGS sequence"/>
</dbReference>
<keyword evidence="2" id="KW-1185">Reference proteome</keyword>